<evidence type="ECO:0000313" key="5">
    <source>
        <dbReference type="WBParaSite" id="ECPE_0001090401-mRNA-1"/>
    </source>
</evidence>
<dbReference type="Proteomes" id="UP000272942">
    <property type="component" value="Unassembled WGS sequence"/>
</dbReference>
<evidence type="ECO:0000256" key="1">
    <source>
        <dbReference type="SAM" id="MobiDB-lite"/>
    </source>
</evidence>
<feature type="region of interest" description="Disordered" evidence="1">
    <location>
        <begin position="1"/>
        <end position="20"/>
    </location>
</feature>
<dbReference type="AlphaFoldDB" id="A0A183AV85"/>
<reference evidence="3 4" key="2">
    <citation type="submission" date="2018-11" db="EMBL/GenBank/DDBJ databases">
        <authorList>
            <consortium name="Pathogen Informatics"/>
        </authorList>
    </citation>
    <scope>NUCLEOTIDE SEQUENCE [LARGE SCALE GENOMIC DNA]</scope>
    <source>
        <strain evidence="3 4">Egypt</strain>
    </source>
</reference>
<accession>A0A183AV85</accession>
<dbReference type="EMBL" id="UZAN01049837">
    <property type="protein sequence ID" value="VDP87751.1"/>
    <property type="molecule type" value="Genomic_DNA"/>
</dbReference>
<protein>
    <submittedName>
        <fullName evidence="5">RPAP1_C domain-containing protein</fullName>
    </submittedName>
</protein>
<feature type="compositionally biased region" description="Low complexity" evidence="1">
    <location>
        <begin position="9"/>
        <end position="20"/>
    </location>
</feature>
<gene>
    <name evidence="3" type="ORF">ECPE_LOCUS10870</name>
</gene>
<reference evidence="5" key="1">
    <citation type="submission" date="2016-06" db="UniProtKB">
        <authorList>
            <consortium name="WormBaseParasite"/>
        </authorList>
    </citation>
    <scope>IDENTIFICATION</scope>
</reference>
<dbReference type="OrthoDB" id="348201at2759"/>
<dbReference type="PANTHER" id="PTHR21483:SF18">
    <property type="entry name" value="RNA POLYMERASE II-ASSOCIATED PROTEIN 1"/>
    <property type="match status" value="1"/>
</dbReference>
<organism evidence="5">
    <name type="scientific">Echinostoma caproni</name>
    <dbReference type="NCBI Taxonomy" id="27848"/>
    <lineage>
        <taxon>Eukaryota</taxon>
        <taxon>Metazoa</taxon>
        <taxon>Spiralia</taxon>
        <taxon>Lophotrochozoa</taxon>
        <taxon>Platyhelminthes</taxon>
        <taxon>Trematoda</taxon>
        <taxon>Digenea</taxon>
        <taxon>Plagiorchiida</taxon>
        <taxon>Echinostomata</taxon>
        <taxon>Echinostomatoidea</taxon>
        <taxon>Echinostomatidae</taxon>
        <taxon>Echinostoma</taxon>
    </lineage>
</organism>
<evidence type="ECO:0000313" key="4">
    <source>
        <dbReference type="Proteomes" id="UP000272942"/>
    </source>
</evidence>
<dbReference type="Pfam" id="PF08620">
    <property type="entry name" value="RPAP1_C"/>
    <property type="match status" value="1"/>
</dbReference>
<name>A0A183AV85_9TREM</name>
<dbReference type="InterPro" id="IPR039913">
    <property type="entry name" value="RPAP1/Rba50"/>
</dbReference>
<dbReference type="InterPro" id="IPR013929">
    <property type="entry name" value="RPAP1_C"/>
</dbReference>
<dbReference type="PANTHER" id="PTHR21483">
    <property type="entry name" value="RNA POLYMERASE II-ASSOCIATED PROTEIN 1"/>
    <property type="match status" value="1"/>
</dbReference>
<proteinExistence type="predicted"/>
<dbReference type="WBParaSite" id="ECPE_0001090401-mRNA-1">
    <property type="protein sequence ID" value="ECPE_0001090401-mRNA-1"/>
    <property type="gene ID" value="ECPE_0001090401"/>
</dbReference>
<evidence type="ECO:0000313" key="3">
    <source>
        <dbReference type="EMBL" id="VDP87751.1"/>
    </source>
</evidence>
<evidence type="ECO:0000259" key="2">
    <source>
        <dbReference type="Pfam" id="PF08620"/>
    </source>
</evidence>
<keyword evidence="4" id="KW-1185">Reference proteome</keyword>
<sequence>EVSSEVDGISSGSQSGQTASSISAPCQARFDLNGFVVPPEAVLDVHLGLHHHGEEPERAGYTVGELFHLARSSVPAQRRLALSGLAASLVQSRRGRHVPHLAPSYAPSLIHGLLAAPEFSNQSDANNGTNDVSGGGGSGGGIAFLLRWCLDEAVSALTSVSTAAAGVSDTGSAAGISLGLLVECVRGFACLLSDTLGETYLARALAWSSSWLSPPFLATRAHFSKRRQTLPGVTMRKLDPESEEDVDHSKAMCRDPVRFLFTESQLTRRLAWVLADGRGRPRARLSADAVGLWLPAMLIRGVRHSAELAYKIFSTPELFITLRDNFLPELETHMNHGASLSRPISLSEAYNLPLPSVLQLFRITMMSSPSIRLTMVNDLRIVERCLSYVSCTDCARLRSTTTVESLITHVPEQLPTSRGSALVASGMHCYHVYRALCESDLEDAIAQASLVVPLLTSWLSFLVVSFEQLMNQQTLCASWKPNPTVLGPWIDQIGSVCTELLRYARSVLQGRGEMPTLDDLEPLLRRNILSLDLLAITMTSTVRLIALQHQLDVSMKLPLQERLITLWNEHLYPLFELRLWPLLLERFQCNESVLTGSPATLADVDIITIPVWEIHSSEKDQSAAANPVDWDLLPSTSPIDLSLLEPVTLASNNMPDLGTAVCFRYRVSERNLGAFWWPKIGIGETNITASAESSRSLDECDPLAIDLSLATSRIQPIMAALIISDRALDKKLSYKTTPSMVAGN</sequence>
<dbReference type="GO" id="GO:0006366">
    <property type="term" value="P:transcription by RNA polymerase II"/>
    <property type="evidence" value="ECO:0007669"/>
    <property type="project" value="InterPro"/>
</dbReference>
<feature type="domain" description="RPAP1 C-terminal" evidence="2">
    <location>
        <begin position="27"/>
        <end position="86"/>
    </location>
</feature>